<gene>
    <name evidence="2" type="ORF">M569_10143</name>
</gene>
<dbReference type="Proteomes" id="UP000015453">
    <property type="component" value="Unassembled WGS sequence"/>
</dbReference>
<evidence type="ECO:0000256" key="1">
    <source>
        <dbReference type="SAM" id="MobiDB-lite"/>
    </source>
</evidence>
<evidence type="ECO:0000313" key="2">
    <source>
        <dbReference type="EMBL" id="EPS64636.1"/>
    </source>
</evidence>
<dbReference type="OrthoDB" id="1725125at2759"/>
<reference evidence="2 3" key="1">
    <citation type="journal article" date="2013" name="BMC Genomics">
        <title>The miniature genome of a carnivorous plant Genlisea aurea contains a low number of genes and short non-coding sequences.</title>
        <authorList>
            <person name="Leushkin E.V."/>
            <person name="Sutormin R.A."/>
            <person name="Nabieva E.R."/>
            <person name="Penin A.A."/>
            <person name="Kondrashov A.S."/>
            <person name="Logacheva M.D."/>
        </authorList>
    </citation>
    <scope>NUCLEOTIDE SEQUENCE [LARGE SCALE GENOMIC DNA]</scope>
</reference>
<feature type="region of interest" description="Disordered" evidence="1">
    <location>
        <begin position="215"/>
        <end position="241"/>
    </location>
</feature>
<feature type="compositionally biased region" description="Polar residues" evidence="1">
    <location>
        <begin position="363"/>
        <end position="376"/>
    </location>
</feature>
<dbReference type="AlphaFoldDB" id="S8CIY5"/>
<proteinExistence type="predicted"/>
<dbReference type="EMBL" id="AUSU01004695">
    <property type="protein sequence ID" value="EPS64636.1"/>
    <property type="molecule type" value="Genomic_DNA"/>
</dbReference>
<name>S8CIY5_9LAMI</name>
<sequence length="383" mass="45062">MPPQPRRKKWTEAEERTLIEKYWEMASDGTLSKMRTREKKYRPIAFHVNSVHHLRDPVAYQWHWTWKDVSTKVQNMRHQYALVKQKIRKPECSLHGSAEEEYDWMEGITHWSNFLRYKEVFGDIPLGFMSSGEVGVGSECNGGGFEGGDNELDILQFDSMVAVGEGDFVGAIDSVANGVMDLEFHYDGDEGEEKSMENAGTGFLKQLELRLEQRHAERDEQRQKRESEYIEKEKEHEREKEINRQNLRRQWLQECEAIMKENEETEKTRIERESKLEMEFEERLNRKRSDWKKTMDEMIAQHRAEMNQIQARILHDQETITNQFVGIVSQWASSSAHHHNHHQSTSSHSHYLSQMIQNLQQHSNAHGDECNNNQEGDQFIVDG</sequence>
<organism evidence="2 3">
    <name type="scientific">Genlisea aurea</name>
    <dbReference type="NCBI Taxonomy" id="192259"/>
    <lineage>
        <taxon>Eukaryota</taxon>
        <taxon>Viridiplantae</taxon>
        <taxon>Streptophyta</taxon>
        <taxon>Embryophyta</taxon>
        <taxon>Tracheophyta</taxon>
        <taxon>Spermatophyta</taxon>
        <taxon>Magnoliopsida</taxon>
        <taxon>eudicotyledons</taxon>
        <taxon>Gunneridae</taxon>
        <taxon>Pentapetalae</taxon>
        <taxon>asterids</taxon>
        <taxon>lamiids</taxon>
        <taxon>Lamiales</taxon>
        <taxon>Lentibulariaceae</taxon>
        <taxon>Genlisea</taxon>
    </lineage>
</organism>
<dbReference type="PANTHER" id="PTHR37076">
    <property type="entry name" value="HISTONE-LYSINE N-METHYLTRANSFERASE, H3 LYSINE-79 SPECIFIC-LIKE-RELATED"/>
    <property type="match status" value="1"/>
</dbReference>
<comment type="caution">
    <text evidence="2">The sequence shown here is derived from an EMBL/GenBank/DDBJ whole genome shotgun (WGS) entry which is preliminary data.</text>
</comment>
<protein>
    <submittedName>
        <fullName evidence="2">Uncharacterized protein</fullName>
    </submittedName>
</protein>
<feature type="region of interest" description="Disordered" evidence="1">
    <location>
        <begin position="363"/>
        <end position="383"/>
    </location>
</feature>
<accession>S8CIY5</accession>
<dbReference type="PANTHER" id="PTHR37076:SF4">
    <property type="entry name" value="HISTONE-LYSINE N-METHYLTRANSFERASE, H3 LYSINE-79 SPECIFIC-LIKE"/>
    <property type="match status" value="1"/>
</dbReference>
<evidence type="ECO:0000313" key="3">
    <source>
        <dbReference type="Proteomes" id="UP000015453"/>
    </source>
</evidence>
<keyword evidence="3" id="KW-1185">Reference proteome</keyword>